<dbReference type="Gene3D" id="4.10.410.10">
    <property type="entry name" value="Pancreatic trypsin inhibitor Kunitz domain"/>
    <property type="match status" value="2"/>
</dbReference>
<name>A0AAV7R1E1_PLEWA</name>
<dbReference type="PANTHER" id="PTHR46676">
    <property type="entry name" value="PROTEIN AMBP"/>
    <property type="match status" value="1"/>
</dbReference>
<dbReference type="SMART" id="SM00131">
    <property type="entry name" value="KU"/>
    <property type="match status" value="2"/>
</dbReference>
<dbReference type="CDD" id="cd22597">
    <property type="entry name" value="Kunitz_bikunin_2-like"/>
    <property type="match status" value="1"/>
</dbReference>
<comment type="similarity">
    <text evidence="2">In the N-terminal section; belongs to the calycin superfamily. Lipocalin family.</text>
</comment>
<keyword evidence="4" id="KW-0964">Secreted</keyword>
<keyword evidence="16" id="KW-1185">Reference proteome</keyword>
<protein>
    <recommendedName>
        <fullName evidence="3">Protein AMBP</fullName>
    </recommendedName>
</protein>
<evidence type="ECO:0000256" key="1">
    <source>
        <dbReference type="ARBA" id="ARBA00004613"/>
    </source>
</evidence>
<dbReference type="InterPro" id="IPR029856">
    <property type="entry name" value="AMBP"/>
</dbReference>
<keyword evidence="9" id="KW-0722">Serine protease inhibitor</keyword>
<dbReference type="InterPro" id="IPR020901">
    <property type="entry name" value="Prtase_inh_Kunz-CS"/>
</dbReference>
<evidence type="ECO:0000256" key="9">
    <source>
        <dbReference type="ARBA" id="ARBA00022900"/>
    </source>
</evidence>
<evidence type="ECO:0000256" key="4">
    <source>
        <dbReference type="ARBA" id="ARBA00022525"/>
    </source>
</evidence>
<dbReference type="FunFam" id="4.10.410.10:FF:000010">
    <property type="entry name" value="Alpha1-microglobulin/bikunin (AMBP)"/>
    <property type="match status" value="1"/>
</dbReference>
<evidence type="ECO:0000256" key="8">
    <source>
        <dbReference type="ARBA" id="ARBA00022737"/>
    </source>
</evidence>
<evidence type="ECO:0000259" key="14">
    <source>
        <dbReference type="PROSITE" id="PS50279"/>
    </source>
</evidence>
<dbReference type="GO" id="GO:0004867">
    <property type="term" value="F:serine-type endopeptidase inhibitor activity"/>
    <property type="evidence" value="ECO:0007669"/>
    <property type="project" value="UniProtKB-KW"/>
</dbReference>
<dbReference type="SUPFAM" id="SSF50814">
    <property type="entry name" value="Lipocalins"/>
    <property type="match status" value="1"/>
</dbReference>
<evidence type="ECO:0000256" key="5">
    <source>
        <dbReference type="ARBA" id="ARBA00022685"/>
    </source>
</evidence>
<evidence type="ECO:0000313" key="16">
    <source>
        <dbReference type="Proteomes" id="UP001066276"/>
    </source>
</evidence>
<evidence type="ECO:0000256" key="12">
    <source>
        <dbReference type="ARBA" id="ARBA00023180"/>
    </source>
</evidence>
<dbReference type="InterPro" id="IPR002223">
    <property type="entry name" value="Kunitz_BPTI"/>
</dbReference>
<dbReference type="InterPro" id="IPR002968">
    <property type="entry name" value="A1-microglobln"/>
</dbReference>
<comment type="subcellular location">
    <subcellularLocation>
        <location evidence="1">Secreted</location>
    </subcellularLocation>
</comment>
<dbReference type="CDD" id="cd22596">
    <property type="entry name" value="Kunitz_bikunin_1-like"/>
    <property type="match status" value="1"/>
</dbReference>
<accession>A0AAV7R1E1</accession>
<evidence type="ECO:0000256" key="10">
    <source>
        <dbReference type="ARBA" id="ARBA00022991"/>
    </source>
</evidence>
<keyword evidence="12" id="KW-0325">Glycoprotein</keyword>
<feature type="chain" id="PRO_5043922259" description="Protein AMBP" evidence="13">
    <location>
        <begin position="20"/>
        <end position="344"/>
    </location>
</feature>
<dbReference type="AlphaFoldDB" id="A0AAV7R1E1"/>
<evidence type="ECO:0000256" key="7">
    <source>
        <dbReference type="ARBA" id="ARBA00022729"/>
    </source>
</evidence>
<dbReference type="PRINTS" id="PR01215">
    <property type="entry name" value="A1MCGLOBULIN"/>
</dbReference>
<dbReference type="Pfam" id="PF00014">
    <property type="entry name" value="Kunitz_BPTI"/>
    <property type="match status" value="2"/>
</dbReference>
<evidence type="ECO:0000256" key="2">
    <source>
        <dbReference type="ARBA" id="ARBA00008238"/>
    </source>
</evidence>
<dbReference type="SUPFAM" id="SSF57362">
    <property type="entry name" value="BPTI-like"/>
    <property type="match status" value="2"/>
</dbReference>
<dbReference type="Gene3D" id="2.40.128.20">
    <property type="match status" value="1"/>
</dbReference>
<dbReference type="Proteomes" id="UP001066276">
    <property type="component" value="Chromosome 6"/>
</dbReference>
<evidence type="ECO:0000256" key="11">
    <source>
        <dbReference type="ARBA" id="ARBA00023157"/>
    </source>
</evidence>
<keyword evidence="11" id="KW-1015">Disulfide bond</keyword>
<evidence type="ECO:0000256" key="6">
    <source>
        <dbReference type="ARBA" id="ARBA00022690"/>
    </source>
</evidence>
<feature type="domain" description="BPTI/Kunitz inhibitor" evidence="14">
    <location>
        <begin position="224"/>
        <end position="274"/>
    </location>
</feature>
<dbReference type="PRINTS" id="PR00179">
    <property type="entry name" value="LIPOCALIN"/>
</dbReference>
<evidence type="ECO:0000256" key="13">
    <source>
        <dbReference type="SAM" id="SignalP"/>
    </source>
</evidence>
<evidence type="ECO:0000256" key="3">
    <source>
        <dbReference type="ARBA" id="ARBA00018905"/>
    </source>
</evidence>
<sequence>MLLHWILFLGAFGLRPGSANPIQALPDIPTQENFDLPKIYGKWYDVAIGSTCKCLKEYKNKSVMGTLVMGVGETSDELSTASTRIRQGVCSRVIGIYHKTNIPGKFTYYSPKWEMRIESYVVFTNYDEYAIVLMRKTKGGETTTTVKLYGRTPELRESLIEEFTQFSLEQGIPSDSIFRMKNEGECTPGEKAAPVRRLQRAAVLEEEGSGDGVSIKFNGNGDACKQAMDIGPCLGLNRRFFYNSSSMTCDSFFYGGCLGNGNNFHSERDCLQTCRTEAACRLPLVPGPCKKLMQLWAFDSTQGKCVTFNYGGCQGNGNRFYSEKECKEYCGVPGLDEELLGLSI</sequence>
<keyword evidence="6" id="KW-0646">Protease inhibitor</keyword>
<dbReference type="PRINTS" id="PR00759">
    <property type="entry name" value="BASICPTASE"/>
</dbReference>
<dbReference type="PROSITE" id="PS00280">
    <property type="entry name" value="BPTI_KUNITZ_1"/>
    <property type="match status" value="2"/>
</dbReference>
<keyword evidence="8" id="KW-0677">Repeat</keyword>
<dbReference type="PROSITE" id="PS50279">
    <property type="entry name" value="BPTI_KUNITZ_2"/>
    <property type="match status" value="2"/>
</dbReference>
<evidence type="ECO:0000313" key="15">
    <source>
        <dbReference type="EMBL" id="KAJ1145612.1"/>
    </source>
</evidence>
<comment type="caution">
    <text evidence="15">The sequence shown here is derived from an EMBL/GenBank/DDBJ whole genome shotgun (WGS) entry which is preliminary data.</text>
</comment>
<keyword evidence="10" id="KW-0157">Chromophore</keyword>
<dbReference type="Pfam" id="PF00061">
    <property type="entry name" value="Lipocalin"/>
    <property type="match status" value="1"/>
</dbReference>
<dbReference type="EMBL" id="JANPWB010000010">
    <property type="protein sequence ID" value="KAJ1145612.1"/>
    <property type="molecule type" value="Genomic_DNA"/>
</dbReference>
<dbReference type="InterPro" id="IPR000566">
    <property type="entry name" value="Lipocln_cytosolic_FA-bd_dom"/>
</dbReference>
<dbReference type="GO" id="GO:0005576">
    <property type="term" value="C:extracellular region"/>
    <property type="evidence" value="ECO:0007669"/>
    <property type="project" value="UniProtKB-SubCell"/>
</dbReference>
<keyword evidence="7 13" id="KW-0732">Signal</keyword>
<proteinExistence type="inferred from homology"/>
<dbReference type="InterPro" id="IPR036880">
    <property type="entry name" value="Kunitz_BPTI_sf"/>
</dbReference>
<organism evidence="15 16">
    <name type="scientific">Pleurodeles waltl</name>
    <name type="common">Iberian ribbed newt</name>
    <dbReference type="NCBI Taxonomy" id="8319"/>
    <lineage>
        <taxon>Eukaryota</taxon>
        <taxon>Metazoa</taxon>
        <taxon>Chordata</taxon>
        <taxon>Craniata</taxon>
        <taxon>Vertebrata</taxon>
        <taxon>Euteleostomi</taxon>
        <taxon>Amphibia</taxon>
        <taxon>Batrachia</taxon>
        <taxon>Caudata</taxon>
        <taxon>Salamandroidea</taxon>
        <taxon>Salamandridae</taxon>
        <taxon>Pleurodelinae</taxon>
        <taxon>Pleurodeles</taxon>
    </lineage>
</organism>
<dbReference type="InterPro" id="IPR012674">
    <property type="entry name" value="Calycin"/>
</dbReference>
<reference evidence="15" key="1">
    <citation type="journal article" date="2022" name="bioRxiv">
        <title>Sequencing and chromosome-scale assembly of the giantPleurodeles waltlgenome.</title>
        <authorList>
            <person name="Brown T."/>
            <person name="Elewa A."/>
            <person name="Iarovenko S."/>
            <person name="Subramanian E."/>
            <person name="Araus A.J."/>
            <person name="Petzold A."/>
            <person name="Susuki M."/>
            <person name="Suzuki K.-i.T."/>
            <person name="Hayashi T."/>
            <person name="Toyoda A."/>
            <person name="Oliveira C."/>
            <person name="Osipova E."/>
            <person name="Leigh N.D."/>
            <person name="Simon A."/>
            <person name="Yun M.H."/>
        </authorList>
    </citation>
    <scope>NUCLEOTIDE SEQUENCE</scope>
    <source>
        <strain evidence="15">20211129_DDA</strain>
        <tissue evidence="15">Liver</tissue>
    </source>
</reference>
<feature type="domain" description="BPTI/Kunitz inhibitor" evidence="14">
    <location>
        <begin position="280"/>
        <end position="330"/>
    </location>
</feature>
<gene>
    <name evidence="15" type="ORF">NDU88_011898</name>
</gene>
<feature type="signal peptide" evidence="13">
    <location>
        <begin position="1"/>
        <end position="19"/>
    </location>
</feature>
<keyword evidence="5" id="KW-0165">Cleavage on pair of basic residues</keyword>
<dbReference type="PANTHER" id="PTHR46676:SF1">
    <property type="entry name" value="PROTEIN AMBP"/>
    <property type="match status" value="1"/>
</dbReference>